<dbReference type="GO" id="GO:0016301">
    <property type="term" value="F:kinase activity"/>
    <property type="evidence" value="ECO:0007669"/>
    <property type="project" value="UniProtKB-KW"/>
</dbReference>
<dbReference type="PANTHER" id="PTHR43085:SF1">
    <property type="entry name" value="PSEUDOURIDINE KINASE-RELATED"/>
    <property type="match status" value="1"/>
</dbReference>
<dbReference type="InterPro" id="IPR011611">
    <property type="entry name" value="PfkB_dom"/>
</dbReference>
<dbReference type="InterPro" id="IPR002173">
    <property type="entry name" value="Carboh/pur_kinase_PfkB_CS"/>
</dbReference>
<evidence type="ECO:0000256" key="1">
    <source>
        <dbReference type="ARBA" id="ARBA00010688"/>
    </source>
</evidence>
<keyword evidence="5" id="KW-0067">ATP-binding</keyword>
<sequence length="303" mass="30507">MERDLLVVGEALVDVVHTPDGAVVARPGGSAANVAVALSRLGRPVRFATAFTGDEHGTMLAEHLDRNGVLLASDPAVIDHSSSAVATIAEDGSASYDFDLEWRIGEVPSDPPPLAVHVCSIGAVLAPGAEQVRAVAAVARPDATITYDVNARPSITGTGPDVVAATEAVVALADLVKLSDEDLDHLWPGLGLDAGAAHLRALGASVVVVTRGADGASWFDSAGRTDVPGRRVTVADTIGAGDTFSAALVDGLAGLGRLGGRIGDLARGEIEGLLAHAAAAAAVTVSRPGADPPTRAELDAAEA</sequence>
<comment type="similarity">
    <text evidence="1">Belongs to the carbohydrate kinase PfkB family.</text>
</comment>
<keyword evidence="3" id="KW-0547">Nucleotide-binding</keyword>
<evidence type="ECO:0000256" key="3">
    <source>
        <dbReference type="ARBA" id="ARBA00022741"/>
    </source>
</evidence>
<evidence type="ECO:0000256" key="5">
    <source>
        <dbReference type="ARBA" id="ARBA00022840"/>
    </source>
</evidence>
<reference evidence="7" key="1">
    <citation type="submission" date="2022-05" db="EMBL/GenBank/DDBJ databases">
        <authorList>
            <person name="Tuo L."/>
        </authorList>
    </citation>
    <scope>NUCLEOTIDE SEQUENCE</scope>
    <source>
        <strain evidence="7">BSK12Z-4</strain>
    </source>
</reference>
<dbReference type="Gene3D" id="3.40.1190.20">
    <property type="match status" value="1"/>
</dbReference>
<evidence type="ECO:0000313" key="8">
    <source>
        <dbReference type="Proteomes" id="UP001139485"/>
    </source>
</evidence>
<proteinExistence type="inferred from homology"/>
<feature type="domain" description="Carbohydrate kinase PfkB" evidence="6">
    <location>
        <begin position="4"/>
        <end position="293"/>
    </location>
</feature>
<dbReference type="AlphaFoldDB" id="A0A9X2D5X0"/>
<evidence type="ECO:0000259" key="6">
    <source>
        <dbReference type="Pfam" id="PF00294"/>
    </source>
</evidence>
<keyword evidence="2" id="KW-0808">Transferase</keyword>
<dbReference type="Pfam" id="PF00294">
    <property type="entry name" value="PfkB"/>
    <property type="match status" value="1"/>
</dbReference>
<protein>
    <submittedName>
        <fullName evidence="7">PfkB family carbohydrate kinase</fullName>
    </submittedName>
</protein>
<dbReference type="GO" id="GO:0005524">
    <property type="term" value="F:ATP binding"/>
    <property type="evidence" value="ECO:0007669"/>
    <property type="project" value="UniProtKB-KW"/>
</dbReference>
<keyword evidence="8" id="KW-1185">Reference proteome</keyword>
<dbReference type="Proteomes" id="UP001139485">
    <property type="component" value="Unassembled WGS sequence"/>
</dbReference>
<gene>
    <name evidence="7" type="ORF">M8330_06445</name>
</gene>
<evidence type="ECO:0000256" key="4">
    <source>
        <dbReference type="ARBA" id="ARBA00022777"/>
    </source>
</evidence>
<dbReference type="InterPro" id="IPR029056">
    <property type="entry name" value="Ribokinase-like"/>
</dbReference>
<dbReference type="PROSITE" id="PS00584">
    <property type="entry name" value="PFKB_KINASES_2"/>
    <property type="match status" value="1"/>
</dbReference>
<accession>A0A9X2D5X0</accession>
<keyword evidence="4 7" id="KW-0418">Kinase</keyword>
<comment type="caution">
    <text evidence="7">The sequence shown here is derived from an EMBL/GenBank/DDBJ whole genome shotgun (WGS) entry which is preliminary data.</text>
</comment>
<dbReference type="SUPFAM" id="SSF53613">
    <property type="entry name" value="Ribokinase-like"/>
    <property type="match status" value="1"/>
</dbReference>
<organism evidence="7 8">
    <name type="scientific">Nocardioides bruguierae</name>
    <dbReference type="NCBI Taxonomy" id="2945102"/>
    <lineage>
        <taxon>Bacteria</taxon>
        <taxon>Bacillati</taxon>
        <taxon>Actinomycetota</taxon>
        <taxon>Actinomycetes</taxon>
        <taxon>Propionibacteriales</taxon>
        <taxon>Nocardioidaceae</taxon>
        <taxon>Nocardioides</taxon>
    </lineage>
</organism>
<dbReference type="PANTHER" id="PTHR43085">
    <property type="entry name" value="HEXOKINASE FAMILY MEMBER"/>
    <property type="match status" value="1"/>
</dbReference>
<evidence type="ECO:0000313" key="7">
    <source>
        <dbReference type="EMBL" id="MCM0619933.1"/>
    </source>
</evidence>
<dbReference type="InterPro" id="IPR050306">
    <property type="entry name" value="PfkB_Carbo_kinase"/>
</dbReference>
<name>A0A9X2D5X0_9ACTN</name>
<dbReference type="RefSeq" id="WP_250826641.1">
    <property type="nucleotide sequence ID" value="NZ_JAMOIL010000007.1"/>
</dbReference>
<dbReference type="EMBL" id="JAMOIL010000007">
    <property type="protein sequence ID" value="MCM0619933.1"/>
    <property type="molecule type" value="Genomic_DNA"/>
</dbReference>
<evidence type="ECO:0000256" key="2">
    <source>
        <dbReference type="ARBA" id="ARBA00022679"/>
    </source>
</evidence>